<dbReference type="EMBL" id="JNBR01000404">
    <property type="protein sequence ID" value="OQR93527.1"/>
    <property type="molecule type" value="Genomic_DNA"/>
</dbReference>
<gene>
    <name evidence="2" type="ORF">ACHHYP_02481</name>
</gene>
<evidence type="ECO:0000256" key="1">
    <source>
        <dbReference type="SAM" id="MobiDB-lite"/>
    </source>
</evidence>
<feature type="region of interest" description="Disordered" evidence="1">
    <location>
        <begin position="102"/>
        <end position="146"/>
    </location>
</feature>
<name>A0A1V9Z6H9_ACHHY</name>
<dbReference type="Proteomes" id="UP000243579">
    <property type="component" value="Unassembled WGS sequence"/>
</dbReference>
<protein>
    <submittedName>
        <fullName evidence="2">Uncharacterized protein</fullName>
    </submittedName>
</protein>
<proteinExistence type="predicted"/>
<organism evidence="2 3">
    <name type="scientific">Achlya hypogyna</name>
    <name type="common">Oomycete</name>
    <name type="synonym">Protoachlya hypogyna</name>
    <dbReference type="NCBI Taxonomy" id="1202772"/>
    <lineage>
        <taxon>Eukaryota</taxon>
        <taxon>Sar</taxon>
        <taxon>Stramenopiles</taxon>
        <taxon>Oomycota</taxon>
        <taxon>Saprolegniomycetes</taxon>
        <taxon>Saprolegniales</taxon>
        <taxon>Achlyaceae</taxon>
        <taxon>Achlya</taxon>
    </lineage>
</organism>
<reference evidence="2 3" key="1">
    <citation type="journal article" date="2014" name="Genome Biol. Evol.">
        <title>The secreted proteins of Achlya hypogyna and Thraustotheca clavata identify the ancestral oomycete secretome and reveal gene acquisitions by horizontal gene transfer.</title>
        <authorList>
            <person name="Misner I."/>
            <person name="Blouin N."/>
            <person name="Leonard G."/>
            <person name="Richards T.A."/>
            <person name="Lane C.E."/>
        </authorList>
    </citation>
    <scope>NUCLEOTIDE SEQUENCE [LARGE SCALE GENOMIC DNA]</scope>
    <source>
        <strain evidence="2 3">ATCC 48635</strain>
    </source>
</reference>
<keyword evidence="3" id="KW-1185">Reference proteome</keyword>
<evidence type="ECO:0000313" key="2">
    <source>
        <dbReference type="EMBL" id="OQR93527.1"/>
    </source>
</evidence>
<dbReference type="OrthoDB" id="118044at2759"/>
<accession>A0A1V9Z6H9</accession>
<evidence type="ECO:0000313" key="3">
    <source>
        <dbReference type="Proteomes" id="UP000243579"/>
    </source>
</evidence>
<feature type="compositionally biased region" description="Basic residues" evidence="1">
    <location>
        <begin position="115"/>
        <end position="131"/>
    </location>
</feature>
<dbReference type="AlphaFoldDB" id="A0A1V9Z6H9"/>
<comment type="caution">
    <text evidence="2">The sequence shown here is derived from an EMBL/GenBank/DDBJ whole genome shotgun (WGS) entry which is preliminary data.</text>
</comment>
<sequence>MVGKRRDTGPYLDVMTVQSRRYIAHADLAEEVHTKLLVEPIHIPDLHHTGIAVDGPGSVPLFYPNGAKNVHLRAVVQQSLTTAASTSALPVVAASRPLRTSVSLSQLPDAPSPKRTPKKTPKAKGNSHHLYVHRDKATAQHYKAKDSKTRDILATVRLNTTKITNLVNPHGT</sequence>
<feature type="compositionally biased region" description="Basic and acidic residues" evidence="1">
    <location>
        <begin position="132"/>
        <end position="146"/>
    </location>
</feature>